<dbReference type="Proteomes" id="UP001152797">
    <property type="component" value="Unassembled WGS sequence"/>
</dbReference>
<dbReference type="EMBL" id="CAMXCT010000783">
    <property type="protein sequence ID" value="CAI3983247.1"/>
    <property type="molecule type" value="Genomic_DNA"/>
</dbReference>
<evidence type="ECO:0000313" key="3">
    <source>
        <dbReference type="EMBL" id="CAL1136622.1"/>
    </source>
</evidence>
<evidence type="ECO:0000256" key="1">
    <source>
        <dbReference type="SAM" id="SignalP"/>
    </source>
</evidence>
<dbReference type="AlphaFoldDB" id="A0A9P1C1X4"/>
<evidence type="ECO:0000313" key="4">
    <source>
        <dbReference type="EMBL" id="CAL4770559.1"/>
    </source>
</evidence>
<dbReference type="EMBL" id="CAMXCT030000783">
    <property type="protein sequence ID" value="CAL4770559.1"/>
    <property type="molecule type" value="Genomic_DNA"/>
</dbReference>
<accession>A0A9P1C1X4</accession>
<reference evidence="2" key="1">
    <citation type="submission" date="2022-10" db="EMBL/GenBank/DDBJ databases">
        <authorList>
            <person name="Chen Y."/>
            <person name="Dougan E. K."/>
            <person name="Chan C."/>
            <person name="Rhodes N."/>
            <person name="Thang M."/>
        </authorList>
    </citation>
    <scope>NUCLEOTIDE SEQUENCE</scope>
</reference>
<protein>
    <submittedName>
        <fullName evidence="4">Fibronectin type-II domain-containing protein</fullName>
    </submittedName>
</protein>
<feature type="signal peptide" evidence="1">
    <location>
        <begin position="1"/>
        <end position="23"/>
    </location>
</feature>
<dbReference type="EMBL" id="CAMXCT020000783">
    <property type="protein sequence ID" value="CAL1136622.1"/>
    <property type="molecule type" value="Genomic_DNA"/>
</dbReference>
<keyword evidence="5" id="KW-1185">Reference proteome</keyword>
<proteinExistence type="predicted"/>
<feature type="chain" id="PRO_5043270006" evidence="1">
    <location>
        <begin position="24"/>
        <end position="162"/>
    </location>
</feature>
<organism evidence="2">
    <name type="scientific">Cladocopium goreaui</name>
    <dbReference type="NCBI Taxonomy" id="2562237"/>
    <lineage>
        <taxon>Eukaryota</taxon>
        <taxon>Sar</taxon>
        <taxon>Alveolata</taxon>
        <taxon>Dinophyceae</taxon>
        <taxon>Suessiales</taxon>
        <taxon>Symbiodiniaceae</taxon>
        <taxon>Cladocopium</taxon>
    </lineage>
</organism>
<sequence>MVCNCSLRCLVIVLALAASPVAAQQSDSLSQEQLKPLTEYRQQHRRLCVQPWFSLVCSEDSRVYTGCTDAGLCCLANALRPGWCMWQLASGLSEAAWGFCGAHCFSFPFPARVNPLCLLAVVDYEALREEAAHAAKAKAQTVREYVAKLGKAQRAAEETLEM</sequence>
<name>A0A9P1C1X4_9DINO</name>
<keyword evidence="1" id="KW-0732">Signal</keyword>
<dbReference type="OrthoDB" id="441660at2759"/>
<gene>
    <name evidence="2" type="ORF">C1SCF055_LOCUS10871</name>
</gene>
<evidence type="ECO:0000313" key="5">
    <source>
        <dbReference type="Proteomes" id="UP001152797"/>
    </source>
</evidence>
<reference evidence="3" key="2">
    <citation type="submission" date="2024-04" db="EMBL/GenBank/DDBJ databases">
        <authorList>
            <person name="Chen Y."/>
            <person name="Shah S."/>
            <person name="Dougan E. K."/>
            <person name="Thang M."/>
            <person name="Chan C."/>
        </authorList>
    </citation>
    <scope>NUCLEOTIDE SEQUENCE [LARGE SCALE GENOMIC DNA]</scope>
</reference>
<comment type="caution">
    <text evidence="2">The sequence shown here is derived from an EMBL/GenBank/DDBJ whole genome shotgun (WGS) entry which is preliminary data.</text>
</comment>
<evidence type="ECO:0000313" key="2">
    <source>
        <dbReference type="EMBL" id="CAI3983247.1"/>
    </source>
</evidence>